<keyword evidence="8 12" id="KW-0472">Membrane</keyword>
<comment type="function">
    <text evidence="12">Fluoride-specific ion channel. Important for reducing fluoride concentration in the cell, thus reducing its toxicity.</text>
</comment>
<comment type="caution">
    <text evidence="13">The sequence shown here is derived from an EMBL/GenBank/DDBJ whole genome shotgun (WGS) entry which is preliminary data.</text>
</comment>
<comment type="similarity">
    <text evidence="10 12">Belongs to the fluoride channel Fluc/FEX (TC 1.A.43) family.</text>
</comment>
<keyword evidence="3" id="KW-0997">Cell inner membrane</keyword>
<keyword evidence="12" id="KW-0479">Metal-binding</keyword>
<feature type="binding site" evidence="12">
    <location>
        <position position="76"/>
    </location>
    <ligand>
        <name>Na(+)</name>
        <dbReference type="ChEBI" id="CHEBI:29101"/>
        <note>structural</note>
    </ligand>
</feature>
<dbReference type="Pfam" id="PF02537">
    <property type="entry name" value="CRCB"/>
    <property type="match status" value="1"/>
</dbReference>
<name>A0A7W6RF90_9PROT</name>
<evidence type="ECO:0000256" key="10">
    <source>
        <dbReference type="ARBA" id="ARBA00035120"/>
    </source>
</evidence>
<dbReference type="NCBIfam" id="NF010791">
    <property type="entry name" value="PRK14195.1"/>
    <property type="match status" value="1"/>
</dbReference>
<dbReference type="EMBL" id="JACIGK010000025">
    <property type="protein sequence ID" value="MBB4267383.1"/>
    <property type="molecule type" value="Genomic_DNA"/>
</dbReference>
<evidence type="ECO:0000256" key="5">
    <source>
        <dbReference type="ARBA" id="ARBA00022989"/>
    </source>
</evidence>
<evidence type="ECO:0000256" key="8">
    <source>
        <dbReference type="ARBA" id="ARBA00023136"/>
    </source>
</evidence>
<feature type="transmembrane region" description="Helical" evidence="12">
    <location>
        <begin position="95"/>
        <end position="118"/>
    </location>
</feature>
<evidence type="ECO:0000256" key="12">
    <source>
        <dbReference type="HAMAP-Rule" id="MF_00454"/>
    </source>
</evidence>
<dbReference type="InterPro" id="IPR003691">
    <property type="entry name" value="FluC"/>
</dbReference>
<comment type="activity regulation">
    <text evidence="12">Na(+) is not transported, but it plays an essential structural role and its presence is essential for fluoride channel function.</text>
</comment>
<dbReference type="Proteomes" id="UP000554286">
    <property type="component" value="Unassembled WGS sequence"/>
</dbReference>
<comment type="subcellular location">
    <subcellularLocation>
        <location evidence="1 12">Cell membrane</location>
        <topology evidence="1 12">Multi-pass membrane protein</topology>
    </subcellularLocation>
</comment>
<keyword evidence="7 12" id="KW-0406">Ion transport</keyword>
<keyword evidence="14" id="KW-1185">Reference proteome</keyword>
<dbReference type="AlphaFoldDB" id="A0A7W6RF90"/>
<evidence type="ECO:0000256" key="9">
    <source>
        <dbReference type="ARBA" id="ARBA00023303"/>
    </source>
</evidence>
<accession>A0A7W6RF90</accession>
<feature type="binding site" evidence="12">
    <location>
        <position position="73"/>
    </location>
    <ligand>
        <name>Na(+)</name>
        <dbReference type="ChEBI" id="CHEBI:29101"/>
        <note>structural</note>
    </ligand>
</feature>
<gene>
    <name evidence="12" type="primary">fluC</name>
    <name evidence="12" type="synonym">crcB</name>
    <name evidence="13" type="ORF">GGD89_003024</name>
</gene>
<dbReference type="PANTHER" id="PTHR28259">
    <property type="entry name" value="FLUORIDE EXPORT PROTEIN 1-RELATED"/>
    <property type="match status" value="1"/>
</dbReference>
<dbReference type="GO" id="GO:0140114">
    <property type="term" value="P:cellular detoxification of fluoride"/>
    <property type="evidence" value="ECO:0007669"/>
    <property type="project" value="UniProtKB-UniRule"/>
</dbReference>
<keyword evidence="9 12" id="KW-0407">Ion channel</keyword>
<evidence type="ECO:0000256" key="1">
    <source>
        <dbReference type="ARBA" id="ARBA00004651"/>
    </source>
</evidence>
<protein>
    <recommendedName>
        <fullName evidence="12">Fluoride-specific ion channel FluC</fullName>
    </recommendedName>
</protein>
<keyword evidence="2 12" id="KW-1003">Cell membrane</keyword>
<dbReference type="RefSeq" id="WP_184046725.1">
    <property type="nucleotide sequence ID" value="NZ_JACIGK010000025.1"/>
</dbReference>
<evidence type="ECO:0000256" key="2">
    <source>
        <dbReference type="ARBA" id="ARBA00022475"/>
    </source>
</evidence>
<evidence type="ECO:0000256" key="3">
    <source>
        <dbReference type="ARBA" id="ARBA00022519"/>
    </source>
</evidence>
<comment type="catalytic activity">
    <reaction evidence="11">
        <text>fluoride(in) = fluoride(out)</text>
        <dbReference type="Rhea" id="RHEA:76159"/>
        <dbReference type="ChEBI" id="CHEBI:17051"/>
    </reaction>
    <physiologicalReaction direction="left-to-right" evidence="11">
        <dbReference type="Rhea" id="RHEA:76160"/>
    </physiologicalReaction>
</comment>
<evidence type="ECO:0000256" key="4">
    <source>
        <dbReference type="ARBA" id="ARBA00022692"/>
    </source>
</evidence>
<evidence type="ECO:0000256" key="7">
    <source>
        <dbReference type="ARBA" id="ARBA00023065"/>
    </source>
</evidence>
<sequence>MLFVVAMGGAVGALGRYLVTAAVPRYLGHGFPWGTLVVNVLGSLLMGLLIEAMARRWSAPPEARLFLVTGMLGAFTTFSTFSLDVVTLWERGQGAAALAYVLGSVCLGVTALFAGLWLGRALL</sequence>
<reference evidence="13 14" key="1">
    <citation type="submission" date="2020-08" db="EMBL/GenBank/DDBJ databases">
        <title>Genome sequencing of Purple Non-Sulfur Bacteria from various extreme environments.</title>
        <authorList>
            <person name="Mayer M."/>
        </authorList>
    </citation>
    <scope>NUCLEOTIDE SEQUENCE [LARGE SCALE GENOMIC DNA]</scope>
    <source>
        <strain evidence="13 14">JA131</strain>
    </source>
</reference>
<dbReference type="GO" id="GO:0005886">
    <property type="term" value="C:plasma membrane"/>
    <property type="evidence" value="ECO:0007669"/>
    <property type="project" value="UniProtKB-SubCell"/>
</dbReference>
<dbReference type="HAMAP" id="MF_00454">
    <property type="entry name" value="FluC"/>
    <property type="match status" value="1"/>
</dbReference>
<keyword evidence="6 12" id="KW-0915">Sodium</keyword>
<proteinExistence type="inferred from homology"/>
<keyword evidence="12" id="KW-0813">Transport</keyword>
<evidence type="ECO:0000256" key="11">
    <source>
        <dbReference type="ARBA" id="ARBA00035585"/>
    </source>
</evidence>
<dbReference type="PANTHER" id="PTHR28259:SF1">
    <property type="entry name" value="FLUORIDE EXPORT PROTEIN 1-RELATED"/>
    <property type="match status" value="1"/>
</dbReference>
<evidence type="ECO:0000256" key="6">
    <source>
        <dbReference type="ARBA" id="ARBA00023053"/>
    </source>
</evidence>
<feature type="transmembrane region" description="Helical" evidence="12">
    <location>
        <begin position="31"/>
        <end position="53"/>
    </location>
</feature>
<dbReference type="GO" id="GO:0062054">
    <property type="term" value="F:fluoride channel activity"/>
    <property type="evidence" value="ECO:0007669"/>
    <property type="project" value="UniProtKB-UniRule"/>
</dbReference>
<organism evidence="13 14">
    <name type="scientific">Roseospira visakhapatnamensis</name>
    <dbReference type="NCBI Taxonomy" id="390880"/>
    <lineage>
        <taxon>Bacteria</taxon>
        <taxon>Pseudomonadati</taxon>
        <taxon>Pseudomonadota</taxon>
        <taxon>Alphaproteobacteria</taxon>
        <taxon>Rhodospirillales</taxon>
        <taxon>Rhodospirillaceae</taxon>
        <taxon>Roseospira</taxon>
    </lineage>
</organism>
<keyword evidence="5 12" id="KW-1133">Transmembrane helix</keyword>
<evidence type="ECO:0000313" key="14">
    <source>
        <dbReference type="Proteomes" id="UP000554286"/>
    </source>
</evidence>
<dbReference type="NCBIfam" id="TIGR00494">
    <property type="entry name" value="crcB"/>
    <property type="match status" value="1"/>
</dbReference>
<feature type="transmembrane region" description="Helical" evidence="12">
    <location>
        <begin position="65"/>
        <end position="89"/>
    </location>
</feature>
<keyword evidence="4 12" id="KW-0812">Transmembrane</keyword>
<dbReference type="GO" id="GO:0046872">
    <property type="term" value="F:metal ion binding"/>
    <property type="evidence" value="ECO:0007669"/>
    <property type="project" value="UniProtKB-KW"/>
</dbReference>
<evidence type="ECO:0000313" key="13">
    <source>
        <dbReference type="EMBL" id="MBB4267383.1"/>
    </source>
</evidence>